<dbReference type="NCBIfam" id="NF006672">
    <property type="entry name" value="PRK09220.1"/>
    <property type="match status" value="1"/>
</dbReference>
<dbReference type="PANTHER" id="PTHR22789:SF0">
    <property type="entry name" value="3-OXO-TETRONATE 4-PHOSPHATE DECARBOXYLASE-RELATED"/>
    <property type="match status" value="1"/>
</dbReference>
<feature type="domain" description="Class II aldolase/adducin N-terminal" evidence="7">
    <location>
        <begin position="16"/>
        <end position="204"/>
    </location>
</feature>
<dbReference type="GO" id="GO:0046570">
    <property type="term" value="F:methylthioribulose 1-phosphate dehydratase activity"/>
    <property type="evidence" value="ECO:0007669"/>
    <property type="project" value="UniProtKB-UniRule"/>
</dbReference>
<dbReference type="InterPro" id="IPR050197">
    <property type="entry name" value="Aldolase_class_II_sugar_metab"/>
</dbReference>
<accession>A0AAW3ZUE6</accession>
<keyword evidence="2 6" id="KW-0479">Metal-binding</keyword>
<comment type="similarity">
    <text evidence="6">Belongs to the aldolase class II family. MtnB subfamily.</text>
</comment>
<name>A0AAW3ZUE6_9GAMM</name>
<dbReference type="GO" id="GO:0019323">
    <property type="term" value="P:pentose catabolic process"/>
    <property type="evidence" value="ECO:0007669"/>
    <property type="project" value="TreeGrafter"/>
</dbReference>
<comment type="pathway">
    <text evidence="6">Amino-acid biosynthesis; L-methionine biosynthesis via salvage pathway; L-methionine from S-methyl-5-thio-alpha-D-ribose 1-phosphate: step 2/6.</text>
</comment>
<dbReference type="SMART" id="SM01007">
    <property type="entry name" value="Aldolase_II"/>
    <property type="match status" value="1"/>
</dbReference>
<dbReference type="InterPro" id="IPR001303">
    <property type="entry name" value="Aldolase_II/adducin_N"/>
</dbReference>
<dbReference type="HAMAP" id="MF_01677">
    <property type="entry name" value="Salvage_MtnB"/>
    <property type="match status" value="1"/>
</dbReference>
<keyword evidence="4 6" id="KW-0486">Methionine biosynthesis</keyword>
<evidence type="ECO:0000259" key="7">
    <source>
        <dbReference type="SMART" id="SM01007"/>
    </source>
</evidence>
<feature type="binding site" evidence="6">
    <location>
        <position position="104"/>
    </location>
    <ligand>
        <name>Zn(2+)</name>
        <dbReference type="ChEBI" id="CHEBI:29105"/>
    </ligand>
</feature>
<evidence type="ECO:0000256" key="4">
    <source>
        <dbReference type="ARBA" id="ARBA00023167"/>
    </source>
</evidence>
<dbReference type="SUPFAM" id="SSF53639">
    <property type="entry name" value="AraD/HMP-PK domain-like"/>
    <property type="match status" value="1"/>
</dbReference>
<comment type="caution">
    <text evidence="8">The sequence shown here is derived from an EMBL/GenBank/DDBJ whole genome shotgun (WGS) entry which is preliminary data.</text>
</comment>
<dbReference type="Proteomes" id="UP000613768">
    <property type="component" value="Unassembled WGS sequence"/>
</dbReference>
<organism evidence="8 9">
    <name type="scientific">Pseudomarimonas arenosa</name>
    <dbReference type="NCBI Taxonomy" id="2774145"/>
    <lineage>
        <taxon>Bacteria</taxon>
        <taxon>Pseudomonadati</taxon>
        <taxon>Pseudomonadota</taxon>
        <taxon>Gammaproteobacteria</taxon>
        <taxon>Lysobacterales</taxon>
        <taxon>Lysobacteraceae</taxon>
        <taxon>Pseudomarimonas</taxon>
    </lineage>
</organism>
<feature type="binding site" evidence="6">
    <location>
        <position position="102"/>
    </location>
    <ligand>
        <name>Zn(2+)</name>
        <dbReference type="ChEBI" id="CHEBI:29105"/>
    </ligand>
</feature>
<dbReference type="GO" id="GO:0005829">
    <property type="term" value="C:cytosol"/>
    <property type="evidence" value="ECO:0007669"/>
    <property type="project" value="TreeGrafter"/>
</dbReference>
<dbReference type="PANTHER" id="PTHR22789">
    <property type="entry name" value="FUCULOSE PHOSPHATE ALDOLASE"/>
    <property type="match status" value="1"/>
</dbReference>
<dbReference type="InterPro" id="IPR017714">
    <property type="entry name" value="MethylthioRu-1-P_deHdtase_MtnB"/>
</dbReference>
<comment type="catalytic activity">
    <reaction evidence="6">
        <text>5-(methylsulfanyl)-D-ribulose 1-phosphate = 5-methylsulfanyl-2,3-dioxopentyl phosphate + H2O</text>
        <dbReference type="Rhea" id="RHEA:15549"/>
        <dbReference type="ChEBI" id="CHEBI:15377"/>
        <dbReference type="ChEBI" id="CHEBI:58548"/>
        <dbReference type="ChEBI" id="CHEBI:58828"/>
        <dbReference type="EC" id="4.2.1.109"/>
    </reaction>
</comment>
<protein>
    <recommendedName>
        <fullName evidence="6">Methylthioribulose-1-phosphate dehydratase</fullName>
        <shortName evidence="6">MTRu-1-P dehydratase</shortName>
        <ecNumber evidence="6">4.2.1.109</ecNumber>
    </recommendedName>
</protein>
<comment type="cofactor">
    <cofactor evidence="6">
        <name>Zn(2+)</name>
        <dbReference type="ChEBI" id="CHEBI:29105"/>
    </cofactor>
    <text evidence="6">Binds 1 zinc ion per subunit.</text>
</comment>
<gene>
    <name evidence="6" type="primary">mtnB</name>
    <name evidence="8" type="ORF">IFO71_20185</name>
</gene>
<dbReference type="InterPro" id="IPR036409">
    <property type="entry name" value="Aldolase_II/adducin_N_sf"/>
</dbReference>
<keyword evidence="1 6" id="KW-0028">Amino-acid biosynthesis</keyword>
<evidence type="ECO:0000256" key="5">
    <source>
        <dbReference type="ARBA" id="ARBA00023239"/>
    </source>
</evidence>
<keyword evidence="9" id="KW-1185">Reference proteome</keyword>
<keyword evidence="3 6" id="KW-0862">Zinc</keyword>
<dbReference type="NCBIfam" id="TIGR03328">
    <property type="entry name" value="salvage_mtnB"/>
    <property type="match status" value="1"/>
</dbReference>
<evidence type="ECO:0000313" key="8">
    <source>
        <dbReference type="EMBL" id="MBD8528074.1"/>
    </source>
</evidence>
<evidence type="ECO:0000256" key="3">
    <source>
        <dbReference type="ARBA" id="ARBA00022833"/>
    </source>
</evidence>
<proteinExistence type="inferred from homology"/>
<evidence type="ECO:0000256" key="1">
    <source>
        <dbReference type="ARBA" id="ARBA00022605"/>
    </source>
</evidence>
<dbReference type="EC" id="4.2.1.109" evidence="6"/>
<dbReference type="AlphaFoldDB" id="A0AAW3ZUE6"/>
<dbReference type="Pfam" id="PF00596">
    <property type="entry name" value="Aldolase_II"/>
    <property type="match status" value="1"/>
</dbReference>
<sequence>MITLPFSANAFHEVAQQLIAITAEVARRGWTPATSSNFSMRLDHQHAVITVSGRDKGQLTEKDFMVVDMNGQPVASEHRPSAETKLHNQLYQHDERIGCVLHTHSHNQTVMSRLCAKRGHIALEGYELLKAFPGHHTHDASVKLAVLGNRQDMDLLSCEVAPHLKKNGLPAYLIEGHGLYAWGQSAADAMRHLEACEFLLGVELEMLRLQAAPSPRS</sequence>
<keyword evidence="5 6" id="KW-0456">Lyase</keyword>
<dbReference type="GO" id="GO:0016832">
    <property type="term" value="F:aldehyde-lyase activity"/>
    <property type="evidence" value="ECO:0007669"/>
    <property type="project" value="TreeGrafter"/>
</dbReference>
<evidence type="ECO:0000256" key="6">
    <source>
        <dbReference type="HAMAP-Rule" id="MF_01677"/>
    </source>
</evidence>
<dbReference type="GO" id="GO:0019509">
    <property type="term" value="P:L-methionine salvage from methylthioadenosine"/>
    <property type="evidence" value="ECO:0007669"/>
    <property type="project" value="UniProtKB-UniRule"/>
</dbReference>
<evidence type="ECO:0000313" key="9">
    <source>
        <dbReference type="Proteomes" id="UP000613768"/>
    </source>
</evidence>
<dbReference type="GO" id="GO:0008270">
    <property type="term" value="F:zinc ion binding"/>
    <property type="evidence" value="ECO:0007669"/>
    <property type="project" value="UniProtKB-UniRule"/>
</dbReference>
<comment type="function">
    <text evidence="6">Catalyzes the dehydration of methylthioribulose-1-phosphate (MTRu-1-P) into 2,3-diketo-5-methylthiopentyl-1-phosphate (DK-MTP-1-P).</text>
</comment>
<reference evidence="8 9" key="1">
    <citation type="submission" date="2020-09" db="EMBL/GenBank/DDBJ databases">
        <title>Pseudoxanthomonas sp. CAU 1598 isolated from sand of Yaerae Beach.</title>
        <authorList>
            <person name="Kim W."/>
        </authorList>
    </citation>
    <scope>NUCLEOTIDE SEQUENCE [LARGE SCALE GENOMIC DNA]</scope>
    <source>
        <strain evidence="8 9">CAU 1598</strain>
    </source>
</reference>
<dbReference type="Gene3D" id="3.40.225.10">
    <property type="entry name" value="Class II aldolase/adducin N-terminal domain"/>
    <property type="match status" value="1"/>
</dbReference>
<evidence type="ECO:0000256" key="2">
    <source>
        <dbReference type="ARBA" id="ARBA00022723"/>
    </source>
</evidence>
<dbReference type="RefSeq" id="WP_192031495.1">
    <property type="nucleotide sequence ID" value="NZ_JACYTR010000081.1"/>
</dbReference>
<dbReference type="EMBL" id="JACYTR010000081">
    <property type="protein sequence ID" value="MBD8528074.1"/>
    <property type="molecule type" value="Genomic_DNA"/>
</dbReference>